<dbReference type="STRING" id="6265.A0A0B2VJ46"/>
<proteinExistence type="predicted"/>
<accession>A0A0B2VJ46</accession>
<name>A0A0B2VJ46_TOXCA</name>
<keyword evidence="3" id="KW-1185">Reference proteome</keyword>
<protein>
    <submittedName>
        <fullName evidence="2">Uncharacterized protein</fullName>
    </submittedName>
</protein>
<feature type="region of interest" description="Disordered" evidence="1">
    <location>
        <begin position="159"/>
        <end position="318"/>
    </location>
</feature>
<dbReference type="AlphaFoldDB" id="A0A0B2VJ46"/>
<evidence type="ECO:0000256" key="1">
    <source>
        <dbReference type="SAM" id="MobiDB-lite"/>
    </source>
</evidence>
<sequence length="318" mass="35021">MADYSQSTSDLTSSYSKMFLEKMALLNRTFLEVLQGHIREVPDVDLKMADYSQSTSDLTSSYSKMFLEKMALLNRTFLEVLQGHIREVPDVDLKMADYSQSTSDLTSSYSKMFLEKMALLNRTFLEVLQGHIREVPDVDLSPTIRDYLAHVQNLDRIYGSRDSETTPNEPSAFAFGSNTNGTAQRTASLEGTTDSSVKPLATKPSDSSSCKAGSSLNSAPKFSFGCSNTNESNKDAVENERRGKKRAKRGGPDEREDEVIISYQGPKVTPSSGDSAMPTTGFSFGKQSEDEKKPSSEGLVPAKPLFTFGTASKDRVQK</sequence>
<dbReference type="OrthoDB" id="10062131at2759"/>
<feature type="compositionally biased region" description="Polar residues" evidence="1">
    <location>
        <begin position="269"/>
        <end position="286"/>
    </location>
</feature>
<feature type="compositionally biased region" description="Polar residues" evidence="1">
    <location>
        <begin position="176"/>
        <end position="196"/>
    </location>
</feature>
<organism evidence="2 3">
    <name type="scientific">Toxocara canis</name>
    <name type="common">Canine roundworm</name>
    <dbReference type="NCBI Taxonomy" id="6265"/>
    <lineage>
        <taxon>Eukaryota</taxon>
        <taxon>Metazoa</taxon>
        <taxon>Ecdysozoa</taxon>
        <taxon>Nematoda</taxon>
        <taxon>Chromadorea</taxon>
        <taxon>Rhabditida</taxon>
        <taxon>Spirurina</taxon>
        <taxon>Ascaridomorpha</taxon>
        <taxon>Ascaridoidea</taxon>
        <taxon>Toxocaridae</taxon>
        <taxon>Toxocara</taxon>
    </lineage>
</organism>
<dbReference type="EMBL" id="JPKZ01001604">
    <property type="protein sequence ID" value="KHN81055.1"/>
    <property type="molecule type" value="Genomic_DNA"/>
</dbReference>
<comment type="caution">
    <text evidence="2">The sequence shown here is derived from an EMBL/GenBank/DDBJ whole genome shotgun (WGS) entry which is preliminary data.</text>
</comment>
<dbReference type="Proteomes" id="UP000031036">
    <property type="component" value="Unassembled WGS sequence"/>
</dbReference>
<evidence type="ECO:0000313" key="3">
    <source>
        <dbReference type="Proteomes" id="UP000031036"/>
    </source>
</evidence>
<feature type="compositionally biased region" description="Polar residues" evidence="1">
    <location>
        <begin position="204"/>
        <end position="231"/>
    </location>
</feature>
<feature type="compositionally biased region" description="Basic and acidic residues" evidence="1">
    <location>
        <begin position="232"/>
        <end position="241"/>
    </location>
</feature>
<gene>
    <name evidence="2" type="ORF">Tcan_14616</name>
</gene>
<evidence type="ECO:0000313" key="2">
    <source>
        <dbReference type="EMBL" id="KHN81055.1"/>
    </source>
</evidence>
<reference evidence="2 3" key="1">
    <citation type="submission" date="2014-11" db="EMBL/GenBank/DDBJ databases">
        <title>Genetic blueprint of the zoonotic pathogen Toxocara canis.</title>
        <authorList>
            <person name="Zhu X.-Q."/>
            <person name="Korhonen P.K."/>
            <person name="Cai H."/>
            <person name="Young N.D."/>
            <person name="Nejsum P."/>
            <person name="von Samson-Himmelstjerna G."/>
            <person name="Boag P.R."/>
            <person name="Tan P."/>
            <person name="Li Q."/>
            <person name="Min J."/>
            <person name="Yang Y."/>
            <person name="Wang X."/>
            <person name="Fang X."/>
            <person name="Hall R.S."/>
            <person name="Hofmann A."/>
            <person name="Sternberg P.W."/>
            <person name="Jex A.R."/>
            <person name="Gasser R.B."/>
        </authorList>
    </citation>
    <scope>NUCLEOTIDE SEQUENCE [LARGE SCALE GENOMIC DNA]</scope>
    <source>
        <strain evidence="2">PN_DK_2014</strain>
    </source>
</reference>